<sequence>MTDPRDPVADLRRIAFLLERAHESTYRVRAFRTAAAALRGKDPDEIAHLRTSGELAKLRGVGEVTARCVAESLDGEVPVYLRRLEATEGTPLDEAADDLRSALRGDCHTHTDASDGGSPLHEMAETAITLGHEYLVVTDHSPRLTVANGLSAERLRAQLRQVADLNTQLSEHGSTFRVLTGIEVDILDDGALDQDPDLLGELDLVVASVHSKLRMPHDEMTERMLTAIANPHVDVLGHCTGRMVTGRRKRPESEFDARRIFDACAEHGVAVEINSRPERLDPPKRLLRLAVEAGCEFSIDTDAHAPGQMDWLDHGCTRAAECGVPAARVRNTRPVDALLAR</sequence>
<dbReference type="InterPro" id="IPR027421">
    <property type="entry name" value="DNA_pol_lamdba_lyase_dom_sf"/>
</dbReference>
<dbReference type="InterPro" id="IPR016195">
    <property type="entry name" value="Pol/histidinol_Pase-like"/>
</dbReference>
<dbReference type="PANTHER" id="PTHR36928:SF1">
    <property type="entry name" value="PHOSPHATASE YCDX-RELATED"/>
    <property type="match status" value="1"/>
</dbReference>
<evidence type="ECO:0000313" key="3">
    <source>
        <dbReference type="Proteomes" id="UP000295560"/>
    </source>
</evidence>
<name>A0A4R1HXM1_PSEEN</name>
<dbReference type="EMBL" id="SMFZ01000001">
    <property type="protein sequence ID" value="TCK25580.1"/>
    <property type="molecule type" value="Genomic_DNA"/>
</dbReference>
<dbReference type="Pfam" id="PF02811">
    <property type="entry name" value="PHP"/>
    <property type="match status" value="1"/>
</dbReference>
<accession>A0A4R1HXM1</accession>
<proteinExistence type="predicted"/>
<gene>
    <name evidence="2" type="ORF">EV378_1393</name>
</gene>
<comment type="caution">
    <text evidence="2">The sequence shown here is derived from an EMBL/GenBank/DDBJ whole genome shotgun (WGS) entry which is preliminary data.</text>
</comment>
<reference evidence="2 3" key="1">
    <citation type="submission" date="2019-03" db="EMBL/GenBank/DDBJ databases">
        <title>Sequencing the genomes of 1000 actinobacteria strains.</title>
        <authorList>
            <person name="Klenk H.-P."/>
        </authorList>
    </citation>
    <scope>NUCLEOTIDE SEQUENCE [LARGE SCALE GENOMIC DNA]</scope>
    <source>
        <strain evidence="2 3">DSM 44969</strain>
    </source>
</reference>
<dbReference type="Proteomes" id="UP000295560">
    <property type="component" value="Unassembled WGS sequence"/>
</dbReference>
<dbReference type="GO" id="GO:0008270">
    <property type="term" value="F:zinc ion binding"/>
    <property type="evidence" value="ECO:0007669"/>
    <property type="project" value="TreeGrafter"/>
</dbReference>
<dbReference type="SUPFAM" id="SSF89550">
    <property type="entry name" value="PHP domain-like"/>
    <property type="match status" value="1"/>
</dbReference>
<dbReference type="InterPro" id="IPR047967">
    <property type="entry name" value="PolX_PHP"/>
</dbReference>
<organism evidence="2 3">
    <name type="scientific">Pseudonocardia endophytica</name>
    <dbReference type="NCBI Taxonomy" id="401976"/>
    <lineage>
        <taxon>Bacteria</taxon>
        <taxon>Bacillati</taxon>
        <taxon>Actinomycetota</taxon>
        <taxon>Actinomycetes</taxon>
        <taxon>Pseudonocardiales</taxon>
        <taxon>Pseudonocardiaceae</taxon>
        <taxon>Pseudonocardia</taxon>
    </lineage>
</organism>
<dbReference type="GO" id="GO:0005829">
    <property type="term" value="C:cytosol"/>
    <property type="evidence" value="ECO:0007669"/>
    <property type="project" value="TreeGrafter"/>
</dbReference>
<dbReference type="SUPFAM" id="SSF47802">
    <property type="entry name" value="DNA polymerase beta, N-terminal domain-like"/>
    <property type="match status" value="1"/>
</dbReference>
<dbReference type="InterPro" id="IPR004013">
    <property type="entry name" value="PHP_dom"/>
</dbReference>
<dbReference type="NCBIfam" id="NF005928">
    <property type="entry name" value="PRK07945.1"/>
    <property type="match status" value="1"/>
</dbReference>
<dbReference type="InterPro" id="IPR003141">
    <property type="entry name" value="Pol/His_phosphatase_N"/>
</dbReference>
<feature type="domain" description="Polymerase/histidinol phosphatase N-terminal" evidence="1">
    <location>
        <begin position="105"/>
        <end position="188"/>
    </location>
</feature>
<dbReference type="PIRSF" id="PIRSF036978">
    <property type="entry name" value="UCP036978_PHPhdr"/>
    <property type="match status" value="1"/>
</dbReference>
<keyword evidence="3" id="KW-1185">Reference proteome</keyword>
<dbReference type="InterPro" id="IPR010996">
    <property type="entry name" value="HHH_MUS81"/>
</dbReference>
<dbReference type="GO" id="GO:0042578">
    <property type="term" value="F:phosphoric ester hydrolase activity"/>
    <property type="evidence" value="ECO:0007669"/>
    <property type="project" value="TreeGrafter"/>
</dbReference>
<dbReference type="FunFam" id="3.20.20.140:FF:000047">
    <property type="entry name" value="PHP domain-containing protein"/>
    <property type="match status" value="1"/>
</dbReference>
<dbReference type="RefSeq" id="WP_132421918.1">
    <property type="nucleotide sequence ID" value="NZ_SMFZ01000001.1"/>
</dbReference>
<protein>
    <submittedName>
        <fullName evidence="2">Putative hydrolase</fullName>
    </submittedName>
</protein>
<dbReference type="PANTHER" id="PTHR36928">
    <property type="entry name" value="PHOSPHATASE YCDX-RELATED"/>
    <property type="match status" value="1"/>
</dbReference>
<keyword evidence="2" id="KW-0378">Hydrolase</keyword>
<dbReference type="Pfam" id="PF14716">
    <property type="entry name" value="HHH_8"/>
    <property type="match status" value="1"/>
</dbReference>
<evidence type="ECO:0000259" key="1">
    <source>
        <dbReference type="SMART" id="SM00481"/>
    </source>
</evidence>
<dbReference type="SMART" id="SM00481">
    <property type="entry name" value="POLIIIAc"/>
    <property type="match status" value="1"/>
</dbReference>
<dbReference type="OrthoDB" id="9808747at2"/>
<dbReference type="AlphaFoldDB" id="A0A4R1HXM1"/>
<dbReference type="Gene3D" id="1.10.150.110">
    <property type="entry name" value="DNA polymerase beta, N-terminal domain-like"/>
    <property type="match status" value="1"/>
</dbReference>
<dbReference type="Gene3D" id="3.20.20.140">
    <property type="entry name" value="Metal-dependent hydrolases"/>
    <property type="match status" value="1"/>
</dbReference>
<dbReference type="CDD" id="cd07436">
    <property type="entry name" value="PHP_PolX"/>
    <property type="match status" value="1"/>
</dbReference>
<evidence type="ECO:0000313" key="2">
    <source>
        <dbReference type="EMBL" id="TCK25580.1"/>
    </source>
</evidence>
<dbReference type="InterPro" id="IPR017078">
    <property type="entry name" value="UCP036978_PHPhdr"/>
</dbReference>
<dbReference type="InterPro" id="IPR050243">
    <property type="entry name" value="PHP_phosphatase"/>
</dbReference>